<dbReference type="Proteomes" id="UP000815846">
    <property type="component" value="Unassembled WGS sequence"/>
</dbReference>
<reference evidence="1 2" key="1">
    <citation type="submission" date="2019-08" db="EMBL/GenBank/DDBJ databases">
        <title>Microbe sample from Colwellia echini.</title>
        <authorList>
            <person name="Christiansen L."/>
            <person name="Pathiraja D."/>
            <person name="Schultz-Johansen M."/>
            <person name="Choi I.-G."/>
            <person name="Stougaard P."/>
        </authorList>
    </citation>
    <scope>NUCLEOTIDE SEQUENCE [LARGE SCALE GENOMIC DNA]</scope>
    <source>
        <strain evidence="1 2">A3</strain>
    </source>
</reference>
<protein>
    <submittedName>
        <fullName evidence="1">DUF3083 family protein</fullName>
    </submittedName>
</protein>
<gene>
    <name evidence="1" type="ORF">CWS31_016525</name>
</gene>
<comment type="caution">
    <text evidence="1">The sequence shown here is derived from an EMBL/GenBank/DDBJ whole genome shotgun (WGS) entry which is preliminary data.</text>
</comment>
<organism evidence="1 2">
    <name type="scientific">Colwellia echini</name>
    <dbReference type="NCBI Taxonomy" id="1982103"/>
    <lineage>
        <taxon>Bacteria</taxon>
        <taxon>Pseudomonadati</taxon>
        <taxon>Pseudomonadota</taxon>
        <taxon>Gammaproteobacteria</taxon>
        <taxon>Alteromonadales</taxon>
        <taxon>Colwelliaceae</taxon>
        <taxon>Colwellia</taxon>
    </lineage>
</organism>
<dbReference type="RefSeq" id="WP_101343771.1">
    <property type="nucleotide sequence ID" value="NZ_PJAI02000033.1"/>
</dbReference>
<dbReference type="InterPro" id="IPR021433">
    <property type="entry name" value="DUF3083"/>
</dbReference>
<dbReference type="Pfam" id="PF11281">
    <property type="entry name" value="DUF3083"/>
    <property type="match status" value="1"/>
</dbReference>
<evidence type="ECO:0000313" key="1">
    <source>
        <dbReference type="EMBL" id="TYK64266.1"/>
    </source>
</evidence>
<accession>A0ABY3MSU2</accession>
<proteinExistence type="predicted"/>
<keyword evidence="2" id="KW-1185">Reference proteome</keyword>
<dbReference type="EMBL" id="PJAI02000033">
    <property type="protein sequence ID" value="TYK64266.1"/>
    <property type="molecule type" value="Genomic_DNA"/>
</dbReference>
<name>A0ABY3MSU2_9GAMM</name>
<sequence length="374" mass="43221">MINKSSVFRRHRASVKVYVPKVSRDNHYLIAEMPLTDKLLELVVGKIDTTEERPYQKFYQKLGRLALNAVEECDIAHANFVANNRLVRVRHNEEQQVLHTEKQSFFFYSPLHNSTFKGYFDGAVRSNKIKFLFLATGDNLREDAAEFHEKVISAVELISARIGLDKEDLKVRDHQHLTYDIFARQKGNKESVTHTFREISARYLHQGYPVPETASAITYAVVSMPMTRRLLKDTAIDYDAEKPYELLYEKISTAFTNSVKTHQLKHATMLANGMSPIVRLDKEKKTIINGDIISLGYNPEEEGTDVTSQWEGDKLVDTIQFIYCATDSDETHNTYGKFVNNVTQAVNTMAEDLNWNKERDYMLMRLNQQLLRRI</sequence>
<evidence type="ECO:0000313" key="2">
    <source>
        <dbReference type="Proteomes" id="UP000815846"/>
    </source>
</evidence>